<evidence type="ECO:0000259" key="2">
    <source>
        <dbReference type="Pfam" id="PF01336"/>
    </source>
</evidence>
<dbReference type="GO" id="GO:0005829">
    <property type="term" value="C:cytosol"/>
    <property type="evidence" value="ECO:0007669"/>
    <property type="project" value="TreeGrafter"/>
</dbReference>
<feature type="domain" description="OB" evidence="2">
    <location>
        <begin position="2"/>
        <end position="73"/>
    </location>
</feature>
<dbReference type="AlphaFoldDB" id="X1CYR8"/>
<dbReference type="PANTHER" id="PTHR42918:SF15">
    <property type="entry name" value="LYSINE--TRNA LIGASE, CHLOROPLASTIC_MITOCHONDRIAL"/>
    <property type="match status" value="1"/>
</dbReference>
<accession>X1CYR8</accession>
<dbReference type="InterPro" id="IPR004365">
    <property type="entry name" value="NA-bd_OB_tRNA"/>
</dbReference>
<dbReference type="GO" id="GO:0000049">
    <property type="term" value="F:tRNA binding"/>
    <property type="evidence" value="ECO:0007669"/>
    <property type="project" value="TreeGrafter"/>
</dbReference>
<evidence type="ECO:0000256" key="1">
    <source>
        <dbReference type="ARBA" id="ARBA00022741"/>
    </source>
</evidence>
<dbReference type="InterPro" id="IPR044136">
    <property type="entry name" value="Lys-tRNA-ligase_II_N"/>
</dbReference>
<dbReference type="PANTHER" id="PTHR42918">
    <property type="entry name" value="LYSYL-TRNA SYNTHETASE"/>
    <property type="match status" value="1"/>
</dbReference>
<dbReference type="Pfam" id="PF01336">
    <property type="entry name" value="tRNA_anti-codon"/>
    <property type="match status" value="1"/>
</dbReference>
<sequence>RLMALRTHGKAIFANIEDISGRIQIYIKSNKVGEDAFKLFSKIGVGDILGVSGLIFRTRTGEVTVFVEEFSLLCKSVRSLPEKWHGLKDVEVRYRKRYLGC</sequence>
<keyword evidence="1" id="KW-0547">Nucleotide-binding</keyword>
<dbReference type="CDD" id="cd04322">
    <property type="entry name" value="LysRS_N"/>
    <property type="match status" value="1"/>
</dbReference>
<comment type="caution">
    <text evidence="3">The sequence shown here is derived from an EMBL/GenBank/DDBJ whole genome shotgun (WGS) entry which is preliminary data.</text>
</comment>
<organism evidence="3">
    <name type="scientific">marine sediment metagenome</name>
    <dbReference type="NCBI Taxonomy" id="412755"/>
    <lineage>
        <taxon>unclassified sequences</taxon>
        <taxon>metagenomes</taxon>
        <taxon>ecological metagenomes</taxon>
    </lineage>
</organism>
<dbReference type="GO" id="GO:0000166">
    <property type="term" value="F:nucleotide binding"/>
    <property type="evidence" value="ECO:0007669"/>
    <property type="project" value="InterPro"/>
</dbReference>
<gene>
    <name evidence="3" type="ORF">S01H4_60095</name>
</gene>
<evidence type="ECO:0000313" key="3">
    <source>
        <dbReference type="EMBL" id="GAH13666.1"/>
    </source>
</evidence>
<dbReference type="Gene3D" id="2.40.50.140">
    <property type="entry name" value="Nucleic acid-binding proteins"/>
    <property type="match status" value="1"/>
</dbReference>
<dbReference type="InterPro" id="IPR012340">
    <property type="entry name" value="NA-bd_OB-fold"/>
</dbReference>
<dbReference type="SUPFAM" id="SSF50249">
    <property type="entry name" value="Nucleic acid-binding proteins"/>
    <property type="match status" value="1"/>
</dbReference>
<name>X1CYR8_9ZZZZ</name>
<protein>
    <recommendedName>
        <fullName evidence="2">OB domain-containing protein</fullName>
    </recommendedName>
</protein>
<feature type="non-terminal residue" evidence="3">
    <location>
        <position position="1"/>
    </location>
</feature>
<proteinExistence type="predicted"/>
<reference evidence="3" key="1">
    <citation type="journal article" date="2014" name="Front. Microbiol.">
        <title>High frequency of phylogenetically diverse reductive dehalogenase-homologous genes in deep subseafloor sedimentary metagenomes.</title>
        <authorList>
            <person name="Kawai M."/>
            <person name="Futagami T."/>
            <person name="Toyoda A."/>
            <person name="Takaki Y."/>
            <person name="Nishi S."/>
            <person name="Hori S."/>
            <person name="Arai W."/>
            <person name="Tsubouchi T."/>
            <person name="Morono Y."/>
            <person name="Uchiyama I."/>
            <person name="Ito T."/>
            <person name="Fujiyama A."/>
            <person name="Inagaki F."/>
            <person name="Takami H."/>
        </authorList>
    </citation>
    <scope>NUCLEOTIDE SEQUENCE</scope>
    <source>
        <strain evidence="3">Expedition CK06-06</strain>
    </source>
</reference>
<dbReference type="EMBL" id="BART01035357">
    <property type="protein sequence ID" value="GAH13666.1"/>
    <property type="molecule type" value="Genomic_DNA"/>
</dbReference>
<dbReference type="GO" id="GO:0006430">
    <property type="term" value="P:lysyl-tRNA aminoacylation"/>
    <property type="evidence" value="ECO:0007669"/>
    <property type="project" value="TreeGrafter"/>
</dbReference>
<dbReference type="GO" id="GO:0004824">
    <property type="term" value="F:lysine-tRNA ligase activity"/>
    <property type="evidence" value="ECO:0007669"/>
    <property type="project" value="TreeGrafter"/>
</dbReference>